<sequence length="63" mass="7202">MSDITPIAVPLHTATLMLGMKDDEFTRRLIRAGKLRSRKERGGRVRLISVQSIHEYMGDHPEN</sequence>
<evidence type="ECO:0008006" key="3">
    <source>
        <dbReference type="Google" id="ProtNLM"/>
    </source>
</evidence>
<name>A0ABX0CHX4_9BIFI</name>
<reference evidence="1 2" key="1">
    <citation type="submission" date="2019-10" db="EMBL/GenBank/DDBJ databases">
        <title>Bifidobacterium from non-human primates.</title>
        <authorList>
            <person name="Modesto M."/>
        </authorList>
    </citation>
    <scope>NUCLEOTIDE SEQUENCE [LARGE SCALE GENOMIC DNA]</scope>
    <source>
        <strain evidence="1 2">SMA1</strain>
    </source>
</reference>
<proteinExistence type="predicted"/>
<gene>
    <name evidence="1" type="ORF">GFD18_10240</name>
</gene>
<protein>
    <recommendedName>
        <fullName evidence="3">Helix-turn-helix domain-containing protein</fullName>
    </recommendedName>
</protein>
<dbReference type="RefSeq" id="WP_163228289.1">
    <property type="nucleotide sequence ID" value="NZ_WHZU01000022.1"/>
</dbReference>
<comment type="caution">
    <text evidence="1">The sequence shown here is derived from an EMBL/GenBank/DDBJ whole genome shotgun (WGS) entry which is preliminary data.</text>
</comment>
<organism evidence="1 2">
    <name type="scientific">Bifidobacterium saimiriisciurei</name>
    <dbReference type="NCBI Taxonomy" id="2661627"/>
    <lineage>
        <taxon>Bacteria</taxon>
        <taxon>Bacillati</taxon>
        <taxon>Actinomycetota</taxon>
        <taxon>Actinomycetes</taxon>
        <taxon>Bifidobacteriales</taxon>
        <taxon>Bifidobacteriaceae</taxon>
        <taxon>Bifidobacterium</taxon>
    </lineage>
</organism>
<accession>A0ABX0CHX4</accession>
<evidence type="ECO:0000313" key="1">
    <source>
        <dbReference type="EMBL" id="NEH12444.1"/>
    </source>
</evidence>
<dbReference type="EMBL" id="WHZU01000022">
    <property type="protein sequence ID" value="NEH12444.1"/>
    <property type="molecule type" value="Genomic_DNA"/>
</dbReference>
<dbReference type="Proteomes" id="UP000475155">
    <property type="component" value="Unassembled WGS sequence"/>
</dbReference>
<keyword evidence="2" id="KW-1185">Reference proteome</keyword>
<evidence type="ECO:0000313" key="2">
    <source>
        <dbReference type="Proteomes" id="UP000475155"/>
    </source>
</evidence>